<keyword evidence="1" id="KW-0812">Transmembrane</keyword>
<evidence type="ECO:0000313" key="2">
    <source>
        <dbReference type="EMBL" id="CAG6727162.1"/>
    </source>
</evidence>
<keyword evidence="1" id="KW-0472">Membrane</keyword>
<reference evidence="2" key="1">
    <citation type="submission" date="2021-05" db="EMBL/GenBank/DDBJ databases">
        <authorList>
            <person name="Alioto T."/>
            <person name="Alioto T."/>
            <person name="Gomez Garrido J."/>
        </authorList>
    </citation>
    <scope>NUCLEOTIDE SEQUENCE</scope>
</reference>
<feature type="transmembrane region" description="Helical" evidence="1">
    <location>
        <begin position="20"/>
        <end position="41"/>
    </location>
</feature>
<feature type="transmembrane region" description="Helical" evidence="1">
    <location>
        <begin position="53"/>
        <end position="73"/>
    </location>
</feature>
<proteinExistence type="predicted"/>
<dbReference type="AlphaFoldDB" id="A0A8D8YEK3"/>
<evidence type="ECO:0000256" key="1">
    <source>
        <dbReference type="SAM" id="Phobius"/>
    </source>
</evidence>
<accession>A0A8D8YEK3</accession>
<organism evidence="2">
    <name type="scientific">Cacopsylla melanoneura</name>
    <dbReference type="NCBI Taxonomy" id="428564"/>
    <lineage>
        <taxon>Eukaryota</taxon>
        <taxon>Metazoa</taxon>
        <taxon>Ecdysozoa</taxon>
        <taxon>Arthropoda</taxon>
        <taxon>Hexapoda</taxon>
        <taxon>Insecta</taxon>
        <taxon>Pterygota</taxon>
        <taxon>Neoptera</taxon>
        <taxon>Paraneoptera</taxon>
        <taxon>Hemiptera</taxon>
        <taxon>Sternorrhyncha</taxon>
        <taxon>Psylloidea</taxon>
        <taxon>Psyllidae</taxon>
        <taxon>Psyllinae</taxon>
        <taxon>Cacopsylla</taxon>
    </lineage>
</organism>
<name>A0A8D8YEK3_9HEMI</name>
<protein>
    <submittedName>
        <fullName evidence="2">Uncharacterized protein</fullName>
    </submittedName>
</protein>
<dbReference type="EMBL" id="HBUF01373295">
    <property type="protein sequence ID" value="CAG6727162.1"/>
    <property type="molecule type" value="Transcribed_RNA"/>
</dbReference>
<keyword evidence="1" id="KW-1133">Transmembrane helix</keyword>
<feature type="transmembrane region" description="Helical" evidence="1">
    <location>
        <begin position="79"/>
        <end position="97"/>
    </location>
</feature>
<sequence>MLNPILGYFGNDMWTNFSSTQFLSLRVLDVFAIIIMMMILFNPMITMKTMFKGVMLVLIMMVTLFSMMRVISLTEMKQVFLFIMSLGMNMLQSLVVLPDHQIGMAIVLGEGCNVWPETWCGGKLLFPVIEFSALVVKTFSFFLLFEINMWNCLLVI</sequence>